<dbReference type="Proteomes" id="UP000190080">
    <property type="component" value="Unassembled WGS sequence"/>
</dbReference>
<dbReference type="Gene3D" id="1.20.1090.10">
    <property type="entry name" value="Dehydroquinate synthase-like - alpha domain"/>
    <property type="match status" value="1"/>
</dbReference>
<keyword evidence="6" id="KW-1185">Reference proteome</keyword>
<proteinExistence type="inferred from homology"/>
<sequence>MNLFKLKTNIHTFKTFRDFSDEFKIGSEDLIVCSESAYKKYIQGDAAEAAIIFPKKYGSGEPTSTVIDKVIKQANTLNYSRVIAVGGGAILDIAKLLVLRDLTTAKAIFNKEMDFHKDKKLVMIPTTCGTGSEVTNISVAEIKELKTKLGVALEELYGDDAVLIPELLQDLPYKYFAFSSIDALVHAMESFVAPKSNRYTKMYAAEAIKLIISGFQKLLDNGKQLTIELLEDFLFASNFAGIAFGNTGTGAVHALSYPVGGNYHLAHGESNYQFLVEVFKRYTEIKPEGKVSELNCYLKELLHCDDNLPYDALAELLSEIWENRNLKSYGMKDEEADIFAEDVIKNQQRLLSNNYVQLSKKELSDIYKKRL</sequence>
<reference evidence="5 6" key="1">
    <citation type="submission" date="2017-03" db="EMBL/GenBank/DDBJ databases">
        <title>Genome sequence of Clostridium oryzae DSM 28571.</title>
        <authorList>
            <person name="Poehlein A."/>
            <person name="Daniel R."/>
        </authorList>
    </citation>
    <scope>NUCLEOTIDE SEQUENCE [LARGE SCALE GENOMIC DNA]</scope>
    <source>
        <strain evidence="5 6">DSM 28571</strain>
    </source>
</reference>
<name>A0A1V4ID34_9CLOT</name>
<dbReference type="EMBL" id="MZGV01000085">
    <property type="protein sequence ID" value="OPJ57427.1"/>
    <property type="molecule type" value="Genomic_DNA"/>
</dbReference>
<dbReference type="PANTHER" id="PTHR11496:SF102">
    <property type="entry name" value="ALCOHOL DEHYDROGENASE 4"/>
    <property type="match status" value="1"/>
</dbReference>
<dbReference type="GO" id="GO:0046872">
    <property type="term" value="F:metal ion binding"/>
    <property type="evidence" value="ECO:0007669"/>
    <property type="project" value="InterPro"/>
</dbReference>
<evidence type="ECO:0000256" key="1">
    <source>
        <dbReference type="ARBA" id="ARBA00007358"/>
    </source>
</evidence>
<evidence type="ECO:0000313" key="5">
    <source>
        <dbReference type="EMBL" id="OPJ57427.1"/>
    </source>
</evidence>
<evidence type="ECO:0000256" key="2">
    <source>
        <dbReference type="ARBA" id="ARBA00023002"/>
    </source>
</evidence>
<feature type="domain" description="Fe-containing alcohol dehydrogenase-like C-terminal" evidence="4">
    <location>
        <begin position="177"/>
        <end position="370"/>
    </location>
</feature>
<evidence type="ECO:0000259" key="4">
    <source>
        <dbReference type="Pfam" id="PF25137"/>
    </source>
</evidence>
<dbReference type="InterPro" id="IPR056798">
    <property type="entry name" value="ADH_Fe_C"/>
</dbReference>
<dbReference type="STRING" id="1450648.CLORY_41200"/>
<dbReference type="Pfam" id="PF25137">
    <property type="entry name" value="ADH_Fe_C"/>
    <property type="match status" value="1"/>
</dbReference>
<dbReference type="GO" id="GO:0050093">
    <property type="term" value="F:methanol dehydrogenase (NAD+) activity"/>
    <property type="evidence" value="ECO:0007669"/>
    <property type="project" value="UniProtKB-EC"/>
</dbReference>
<dbReference type="SUPFAM" id="SSF56796">
    <property type="entry name" value="Dehydroquinate synthase-like"/>
    <property type="match status" value="1"/>
</dbReference>
<accession>A0A1V4ID34</accession>
<dbReference type="Gene3D" id="3.40.50.1970">
    <property type="match status" value="1"/>
</dbReference>
<dbReference type="CDD" id="cd14860">
    <property type="entry name" value="4HBD_NAD"/>
    <property type="match status" value="1"/>
</dbReference>
<dbReference type="EC" id="1.1.1.244" evidence="5"/>
<protein>
    <submittedName>
        <fullName evidence="5">NAD-dependent methanol dehydrogenase</fullName>
        <ecNumber evidence="5">1.1.1.244</ecNumber>
    </submittedName>
</protein>
<keyword evidence="2 5" id="KW-0560">Oxidoreductase</keyword>
<dbReference type="Pfam" id="PF00465">
    <property type="entry name" value="Fe-ADH"/>
    <property type="match status" value="1"/>
</dbReference>
<evidence type="ECO:0000259" key="3">
    <source>
        <dbReference type="Pfam" id="PF00465"/>
    </source>
</evidence>
<comment type="caution">
    <text evidence="5">The sequence shown here is derived from an EMBL/GenBank/DDBJ whole genome shotgun (WGS) entry which is preliminary data.</text>
</comment>
<dbReference type="AlphaFoldDB" id="A0A1V4ID34"/>
<organism evidence="5 6">
    <name type="scientific">Clostridium oryzae</name>
    <dbReference type="NCBI Taxonomy" id="1450648"/>
    <lineage>
        <taxon>Bacteria</taxon>
        <taxon>Bacillati</taxon>
        <taxon>Bacillota</taxon>
        <taxon>Clostridia</taxon>
        <taxon>Eubacteriales</taxon>
        <taxon>Clostridiaceae</taxon>
        <taxon>Clostridium</taxon>
    </lineage>
</organism>
<gene>
    <name evidence="5" type="primary">mdh</name>
    <name evidence="5" type="ORF">CLORY_41200</name>
</gene>
<evidence type="ECO:0000313" key="6">
    <source>
        <dbReference type="Proteomes" id="UP000190080"/>
    </source>
</evidence>
<dbReference type="RefSeq" id="WP_079428055.1">
    <property type="nucleotide sequence ID" value="NZ_MZGV01000085.1"/>
</dbReference>
<dbReference type="InterPro" id="IPR001670">
    <property type="entry name" value="ADH_Fe/GldA"/>
</dbReference>
<feature type="domain" description="Alcohol dehydrogenase iron-type/glycerol dehydrogenase GldA" evidence="3">
    <location>
        <begin position="23"/>
        <end position="163"/>
    </location>
</feature>
<comment type="similarity">
    <text evidence="1">Belongs to the iron-containing alcohol dehydrogenase family.</text>
</comment>
<dbReference type="PANTHER" id="PTHR11496">
    <property type="entry name" value="ALCOHOL DEHYDROGENASE"/>
    <property type="match status" value="1"/>
</dbReference>
<dbReference type="InterPro" id="IPR039697">
    <property type="entry name" value="Alcohol_dehydrogenase_Fe"/>
</dbReference>
<dbReference type="OrthoDB" id="9804734at2"/>